<dbReference type="InterPro" id="IPR012678">
    <property type="entry name" value="Ribosomal_uL23/eL15/eS24_sf"/>
</dbReference>
<evidence type="ECO:0000256" key="6">
    <source>
        <dbReference type="HAMAP-Rule" id="MF_01369"/>
    </source>
</evidence>
<comment type="caution">
    <text evidence="8">The sequence shown here is derived from an EMBL/GenBank/DDBJ whole genome shotgun (WGS) entry which is preliminary data.</text>
</comment>
<dbReference type="AlphaFoldDB" id="A0A1Y4LWI3"/>
<evidence type="ECO:0000313" key="7">
    <source>
        <dbReference type="EMBL" id="MDC0827579.1"/>
    </source>
</evidence>
<dbReference type="Proteomes" id="UP001220658">
    <property type="component" value="Unassembled WGS sequence"/>
</dbReference>
<sequence>MKDFRDVIIRPIITEKSMKLMADDNKITFEVAKGTNKIEVRQAVEAIWNVKVEKVNMLNVKPRTKRVGRYTGKTHAVHKAIVKLAEGSTIDLFGEAE</sequence>
<evidence type="ECO:0000256" key="5">
    <source>
        <dbReference type="ARBA" id="ARBA00023274"/>
    </source>
</evidence>
<dbReference type="EMBL" id="NFKM01000008">
    <property type="protein sequence ID" value="OUP60976.1"/>
    <property type="molecule type" value="Genomic_DNA"/>
</dbReference>
<dbReference type="Proteomes" id="UP000195447">
    <property type="component" value="Unassembled WGS sequence"/>
</dbReference>
<dbReference type="GeneID" id="79875638"/>
<evidence type="ECO:0000256" key="2">
    <source>
        <dbReference type="ARBA" id="ARBA00022730"/>
    </source>
</evidence>
<accession>A0A1Y4LWI3</accession>
<evidence type="ECO:0000313" key="9">
    <source>
        <dbReference type="Proteomes" id="UP000195447"/>
    </source>
</evidence>
<evidence type="ECO:0000313" key="8">
    <source>
        <dbReference type="EMBL" id="OUP60976.1"/>
    </source>
</evidence>
<name>A0A1Y4LWI3_9FIRM</name>
<reference evidence="9" key="1">
    <citation type="submission" date="2017-04" db="EMBL/GenBank/DDBJ databases">
        <title>Function of individual gut microbiota members based on whole genome sequencing of pure cultures obtained from chicken caecum.</title>
        <authorList>
            <person name="Medvecky M."/>
            <person name="Cejkova D."/>
            <person name="Polansky O."/>
            <person name="Karasova D."/>
            <person name="Kubasova T."/>
            <person name="Cizek A."/>
            <person name="Rychlik I."/>
        </authorList>
    </citation>
    <scope>NUCLEOTIDE SEQUENCE [LARGE SCALE GENOMIC DNA]</scope>
    <source>
        <strain evidence="9">An178</strain>
    </source>
</reference>
<dbReference type="Pfam" id="PF00276">
    <property type="entry name" value="Ribosomal_L23"/>
    <property type="match status" value="1"/>
</dbReference>
<keyword evidence="2 6" id="KW-0699">rRNA-binding</keyword>
<dbReference type="EMBL" id="JAQNCK010000004">
    <property type="protein sequence ID" value="MDC0827579.1"/>
    <property type="molecule type" value="Genomic_DNA"/>
</dbReference>
<dbReference type="PANTHER" id="PTHR11620">
    <property type="entry name" value="60S RIBOSOMAL PROTEIN L23A"/>
    <property type="match status" value="1"/>
</dbReference>
<evidence type="ECO:0000256" key="3">
    <source>
        <dbReference type="ARBA" id="ARBA00022884"/>
    </source>
</evidence>
<dbReference type="GO" id="GO:0003735">
    <property type="term" value="F:structural constituent of ribosome"/>
    <property type="evidence" value="ECO:0007669"/>
    <property type="project" value="InterPro"/>
</dbReference>
<dbReference type="GO" id="GO:0019843">
    <property type="term" value="F:rRNA binding"/>
    <property type="evidence" value="ECO:0007669"/>
    <property type="project" value="UniProtKB-UniRule"/>
</dbReference>
<dbReference type="GO" id="GO:1990904">
    <property type="term" value="C:ribonucleoprotein complex"/>
    <property type="evidence" value="ECO:0007669"/>
    <property type="project" value="UniProtKB-KW"/>
</dbReference>
<keyword evidence="3 6" id="KW-0694">RNA-binding</keyword>
<dbReference type="GO" id="GO:0005840">
    <property type="term" value="C:ribosome"/>
    <property type="evidence" value="ECO:0007669"/>
    <property type="project" value="UniProtKB-KW"/>
</dbReference>
<dbReference type="InterPro" id="IPR012677">
    <property type="entry name" value="Nucleotide-bd_a/b_plait_sf"/>
</dbReference>
<gene>
    <name evidence="6 7" type="primary">rplW</name>
    <name evidence="8" type="ORF">B5F14_05340</name>
    <name evidence="7" type="ORF">POG00_02515</name>
</gene>
<dbReference type="HAMAP" id="MF_01369_B">
    <property type="entry name" value="Ribosomal_uL23_B"/>
    <property type="match status" value="1"/>
</dbReference>
<evidence type="ECO:0000256" key="1">
    <source>
        <dbReference type="ARBA" id="ARBA00006700"/>
    </source>
</evidence>
<dbReference type="NCBIfam" id="NF004363">
    <property type="entry name" value="PRK05738.2-4"/>
    <property type="match status" value="1"/>
</dbReference>
<dbReference type="RefSeq" id="WP_015535566.1">
    <property type="nucleotide sequence ID" value="NZ_CABKSV010000028.1"/>
</dbReference>
<dbReference type="SUPFAM" id="SSF54189">
    <property type="entry name" value="Ribosomal proteins S24e, L23 and L15e"/>
    <property type="match status" value="1"/>
</dbReference>
<dbReference type="InterPro" id="IPR013025">
    <property type="entry name" value="Ribosomal_uL23-like"/>
</dbReference>
<reference evidence="7" key="3">
    <citation type="submission" date="2023-01" db="EMBL/GenBank/DDBJ databases">
        <title>Human gut microbiome strain richness.</title>
        <authorList>
            <person name="Chen-Liaw A."/>
        </authorList>
    </citation>
    <scope>NUCLEOTIDE SEQUENCE</scope>
    <source>
        <strain evidence="7">D55st1_G4_D55t1_190419</strain>
    </source>
</reference>
<comment type="similarity">
    <text evidence="1 6">Belongs to the universal ribosomal protein uL23 family.</text>
</comment>
<evidence type="ECO:0000256" key="4">
    <source>
        <dbReference type="ARBA" id="ARBA00022980"/>
    </source>
</evidence>
<keyword evidence="9" id="KW-1185">Reference proteome</keyword>
<proteinExistence type="inferred from homology"/>
<dbReference type="GO" id="GO:0006412">
    <property type="term" value="P:translation"/>
    <property type="evidence" value="ECO:0007669"/>
    <property type="project" value="UniProtKB-UniRule"/>
</dbReference>
<comment type="subunit">
    <text evidence="6">Part of the 50S ribosomal subunit. Contacts protein L29, and trigger factor when it is bound to the ribosome.</text>
</comment>
<dbReference type="Gene3D" id="3.30.70.330">
    <property type="match status" value="1"/>
</dbReference>
<comment type="function">
    <text evidence="6">One of the early assembly proteins it binds 23S rRNA. One of the proteins that surrounds the polypeptide exit tunnel on the outside of the ribosome. Forms the main docking site for trigger factor binding to the ribosome.</text>
</comment>
<reference evidence="8" key="2">
    <citation type="journal article" date="2018" name="BMC Genomics">
        <title>Whole genome sequencing and function prediction of 133 gut anaerobes isolated from chicken caecum in pure cultures.</title>
        <authorList>
            <person name="Medvecky M."/>
            <person name="Cejkova D."/>
            <person name="Polansky O."/>
            <person name="Karasova D."/>
            <person name="Kubasova T."/>
            <person name="Cizek A."/>
            <person name="Rychlik I."/>
        </authorList>
    </citation>
    <scope>NUCLEOTIDE SEQUENCE</scope>
    <source>
        <strain evidence="8">An178</strain>
    </source>
</reference>
<organism evidence="8 9">
    <name type="scientific">Faecalitalea cylindroides</name>
    <dbReference type="NCBI Taxonomy" id="39483"/>
    <lineage>
        <taxon>Bacteria</taxon>
        <taxon>Bacillati</taxon>
        <taxon>Bacillota</taxon>
        <taxon>Erysipelotrichia</taxon>
        <taxon>Erysipelotrichales</taxon>
        <taxon>Erysipelotrichaceae</taxon>
        <taxon>Faecalitalea</taxon>
    </lineage>
</organism>
<protein>
    <recommendedName>
        <fullName evidence="6">Large ribosomal subunit protein uL23</fullName>
    </recommendedName>
</protein>
<keyword evidence="4 6" id="KW-0689">Ribosomal protein</keyword>
<dbReference type="FunFam" id="3.30.70.330:FF:000001">
    <property type="entry name" value="50S ribosomal protein L23"/>
    <property type="match status" value="1"/>
</dbReference>
<keyword evidence="5 6" id="KW-0687">Ribonucleoprotein</keyword>